<feature type="chain" id="PRO_5023113992" evidence="1">
    <location>
        <begin position="18"/>
        <end position="68"/>
    </location>
</feature>
<proteinExistence type="predicted"/>
<protein>
    <submittedName>
        <fullName evidence="2">Uncharacterized protein</fullName>
    </submittedName>
</protein>
<sequence length="68" mass="7319">MLTALLILLTSCLPSSCDLAVQGFLLSLIPILSNSLIQGLTSIFNHSYLSLVNSGNSCMILYFHLSTT</sequence>
<keyword evidence="1" id="KW-0732">Signal</keyword>
<dbReference type="EMBL" id="VSRR010000752">
    <property type="protein sequence ID" value="MPC19229.1"/>
    <property type="molecule type" value="Genomic_DNA"/>
</dbReference>
<gene>
    <name evidence="2" type="ORF">E2C01_012140</name>
</gene>
<feature type="signal peptide" evidence="1">
    <location>
        <begin position="1"/>
        <end position="17"/>
    </location>
</feature>
<dbReference type="Proteomes" id="UP000324222">
    <property type="component" value="Unassembled WGS sequence"/>
</dbReference>
<comment type="caution">
    <text evidence="2">The sequence shown here is derived from an EMBL/GenBank/DDBJ whole genome shotgun (WGS) entry which is preliminary data.</text>
</comment>
<dbReference type="AlphaFoldDB" id="A0A5B7DDB8"/>
<accession>A0A5B7DDB8</accession>
<organism evidence="2 3">
    <name type="scientific">Portunus trituberculatus</name>
    <name type="common">Swimming crab</name>
    <name type="synonym">Neptunus trituberculatus</name>
    <dbReference type="NCBI Taxonomy" id="210409"/>
    <lineage>
        <taxon>Eukaryota</taxon>
        <taxon>Metazoa</taxon>
        <taxon>Ecdysozoa</taxon>
        <taxon>Arthropoda</taxon>
        <taxon>Crustacea</taxon>
        <taxon>Multicrustacea</taxon>
        <taxon>Malacostraca</taxon>
        <taxon>Eumalacostraca</taxon>
        <taxon>Eucarida</taxon>
        <taxon>Decapoda</taxon>
        <taxon>Pleocyemata</taxon>
        <taxon>Brachyura</taxon>
        <taxon>Eubrachyura</taxon>
        <taxon>Portunoidea</taxon>
        <taxon>Portunidae</taxon>
        <taxon>Portuninae</taxon>
        <taxon>Portunus</taxon>
    </lineage>
</organism>
<evidence type="ECO:0000313" key="3">
    <source>
        <dbReference type="Proteomes" id="UP000324222"/>
    </source>
</evidence>
<name>A0A5B7DDB8_PORTR</name>
<reference evidence="2 3" key="1">
    <citation type="submission" date="2019-05" db="EMBL/GenBank/DDBJ databases">
        <title>Another draft genome of Portunus trituberculatus and its Hox gene families provides insights of decapod evolution.</title>
        <authorList>
            <person name="Jeong J.-H."/>
            <person name="Song I."/>
            <person name="Kim S."/>
            <person name="Choi T."/>
            <person name="Kim D."/>
            <person name="Ryu S."/>
            <person name="Kim W."/>
        </authorList>
    </citation>
    <scope>NUCLEOTIDE SEQUENCE [LARGE SCALE GENOMIC DNA]</scope>
    <source>
        <tissue evidence="2">Muscle</tissue>
    </source>
</reference>
<evidence type="ECO:0000256" key="1">
    <source>
        <dbReference type="SAM" id="SignalP"/>
    </source>
</evidence>
<keyword evidence="3" id="KW-1185">Reference proteome</keyword>
<evidence type="ECO:0000313" key="2">
    <source>
        <dbReference type="EMBL" id="MPC19229.1"/>
    </source>
</evidence>